<keyword evidence="2" id="KW-1133">Transmembrane helix</keyword>
<name>A0A9P8KUQ3_9HYPO</name>
<evidence type="ECO:0000313" key="4">
    <source>
        <dbReference type="Proteomes" id="UP000826573"/>
    </source>
</evidence>
<keyword evidence="2" id="KW-0472">Membrane</keyword>
<keyword evidence="4" id="KW-1185">Reference proteome</keyword>
<dbReference type="EMBL" id="JAIMJC010000002">
    <property type="protein sequence ID" value="KAH0529238.1"/>
    <property type="molecule type" value="Genomic_DNA"/>
</dbReference>
<feature type="region of interest" description="Disordered" evidence="1">
    <location>
        <begin position="113"/>
        <end position="132"/>
    </location>
</feature>
<accession>A0A9P8KUQ3</accession>
<comment type="caution">
    <text evidence="3">The sequence shown here is derived from an EMBL/GenBank/DDBJ whole genome shotgun (WGS) entry which is preliminary data.</text>
</comment>
<reference evidence="3 4" key="1">
    <citation type="submission" date="2021-08" db="EMBL/GenBank/DDBJ databases">
        <title>The highly contiguous genome resource for Trichoderma semiorbis FJ059, a fungal antagonistic to plant pathogens.</title>
        <authorList>
            <person name="Liu T."/>
        </authorList>
    </citation>
    <scope>NUCLEOTIDE SEQUENCE [LARGE SCALE GENOMIC DNA]</scope>
    <source>
        <strain evidence="3 4">FJ059</strain>
    </source>
</reference>
<feature type="compositionally biased region" description="Basic and acidic residues" evidence="1">
    <location>
        <begin position="113"/>
        <end position="127"/>
    </location>
</feature>
<dbReference type="AlphaFoldDB" id="A0A9P8KUQ3"/>
<dbReference type="Proteomes" id="UP000826573">
    <property type="component" value="Unassembled WGS sequence"/>
</dbReference>
<proteinExistence type="predicted"/>
<organism evidence="3 4">
    <name type="scientific">Trichoderma semiorbis</name>
    <dbReference type="NCBI Taxonomy" id="1491008"/>
    <lineage>
        <taxon>Eukaryota</taxon>
        <taxon>Fungi</taxon>
        <taxon>Dikarya</taxon>
        <taxon>Ascomycota</taxon>
        <taxon>Pezizomycotina</taxon>
        <taxon>Sordariomycetes</taxon>
        <taxon>Hypocreomycetidae</taxon>
        <taxon>Hypocreales</taxon>
        <taxon>Hypocreaceae</taxon>
        <taxon>Trichoderma</taxon>
    </lineage>
</organism>
<protein>
    <submittedName>
        <fullName evidence="3">Uncharacterized protein</fullName>
    </submittedName>
</protein>
<keyword evidence="2" id="KW-0812">Transmembrane</keyword>
<gene>
    <name evidence="3" type="ORF">TsFJ059_004008</name>
</gene>
<feature type="transmembrane region" description="Helical" evidence="2">
    <location>
        <begin position="12"/>
        <end position="38"/>
    </location>
</feature>
<evidence type="ECO:0000313" key="3">
    <source>
        <dbReference type="EMBL" id="KAH0529238.1"/>
    </source>
</evidence>
<evidence type="ECO:0000256" key="1">
    <source>
        <dbReference type="SAM" id="MobiDB-lite"/>
    </source>
</evidence>
<feature type="region of interest" description="Disordered" evidence="1">
    <location>
        <begin position="188"/>
        <end position="249"/>
    </location>
</feature>
<feature type="compositionally biased region" description="Acidic residues" evidence="1">
    <location>
        <begin position="195"/>
        <end position="207"/>
    </location>
</feature>
<evidence type="ECO:0000256" key="2">
    <source>
        <dbReference type="SAM" id="Phobius"/>
    </source>
</evidence>
<sequence length="678" mass="76512">MYSLLTVNQQVSLISVTVTPSTFLAALLVILVFVSFYLPQLPSFNLPRITLPRFLTAANNNDNTLPPSPTSPSRQLVLRDQSLTVYRRDRKDSTSSSFKDRFRKEPKDHYKDYKERDYYAKESDHGRSPRKARRLITGFRDSGKPAAIYDEELIPWRRLANGSRSNGFWRPPSHDALGAMAPMRLHMRNTPFSDRDDDDDDDDDLDHDLDNQNDILQRAIRTRLPTGSMSPDKVRSRSPEGNRSGTLRLEAPTPPVLERILESPPPTDNYIRFAVRAEVQQRTEPIETAIAFIRKRYAALTASWTSTLFSVLLAVCSITMFKTLIQEPAPRPVGDLVKVAGIARSFEPLIYYSEHAITQVHDLQATSVAVWDLGETVRTSGMKDASLIVSDLDALSGAMKTLATEMTKFFAVVDGDIDGILNVMDWAKMHLNRLQSAPSPSTLSSAYDNIHNMLSEAHVLEDASGAPTPIGTITTYVFGLSNPQREQRMVQLLFNEFLSVLEESVREELRYSMNLYGLFNSIDQHFLNLARTVARETSAQEELHSDMLASLWVRILGTRAAELRKFEQNRVLLRDVREKTVRNKGILVNHHSKLLSLQTSLEGLRTKLISPLVRGTNATILTLEDQIDSLSGVRDHLSEIRRQQKGKVLETLYASVPSKQQPRSLRLDDGRGDILRDS</sequence>